<keyword evidence="3" id="KW-1185">Reference proteome</keyword>
<sequence length="130" mass="13408">MANPAKGEAACELMDGTKLTLVIDYDALAEAEEAADMGVNDLLGALGGETPRLKVMRAMVYGALRDRHEDLTLQDVGSFLLDQRNHGVIGEALGKALQGAFDQATGGAENPPAPPSGAGTASSKTGRQKA</sequence>
<gene>
    <name evidence="2" type="ORF">KFK14_11290</name>
</gene>
<evidence type="ECO:0008006" key="4">
    <source>
        <dbReference type="Google" id="ProtNLM"/>
    </source>
</evidence>
<dbReference type="AlphaFoldDB" id="A0A975KAP9"/>
<evidence type="ECO:0000313" key="3">
    <source>
        <dbReference type="Proteomes" id="UP000681425"/>
    </source>
</evidence>
<evidence type="ECO:0000313" key="2">
    <source>
        <dbReference type="EMBL" id="QUT07913.1"/>
    </source>
</evidence>
<name>A0A975KAP9_9SPHN</name>
<feature type="region of interest" description="Disordered" evidence="1">
    <location>
        <begin position="100"/>
        <end position="130"/>
    </location>
</feature>
<evidence type="ECO:0000256" key="1">
    <source>
        <dbReference type="SAM" id="MobiDB-lite"/>
    </source>
</evidence>
<dbReference type="KEGG" id="spph:KFK14_11290"/>
<reference evidence="2" key="1">
    <citation type="submission" date="2021-04" db="EMBL/GenBank/DDBJ databases">
        <title>Isolation of p-tert-butylphenol degrading bacteria Sphingobium phenoxybenzoativorans Tas13 from active sludge.</title>
        <authorList>
            <person name="Li Y."/>
        </authorList>
    </citation>
    <scope>NUCLEOTIDE SEQUENCE</scope>
    <source>
        <strain evidence="2">Tas13</strain>
    </source>
</reference>
<dbReference type="RefSeq" id="WP_212610863.1">
    <property type="nucleotide sequence ID" value="NZ_CP073910.1"/>
</dbReference>
<organism evidence="2 3">
    <name type="scientific">Sphingobium phenoxybenzoativorans</name>
    <dbReference type="NCBI Taxonomy" id="1592790"/>
    <lineage>
        <taxon>Bacteria</taxon>
        <taxon>Pseudomonadati</taxon>
        <taxon>Pseudomonadota</taxon>
        <taxon>Alphaproteobacteria</taxon>
        <taxon>Sphingomonadales</taxon>
        <taxon>Sphingomonadaceae</taxon>
        <taxon>Sphingobium</taxon>
    </lineage>
</organism>
<protein>
    <recommendedName>
        <fullName evidence="4">Gene transfer agent family protein</fullName>
    </recommendedName>
</protein>
<dbReference type="Proteomes" id="UP000681425">
    <property type="component" value="Chromosome"/>
</dbReference>
<proteinExistence type="predicted"/>
<dbReference type="EMBL" id="CP073910">
    <property type="protein sequence ID" value="QUT07913.1"/>
    <property type="molecule type" value="Genomic_DNA"/>
</dbReference>
<accession>A0A975KAP9</accession>